<gene>
    <name evidence="1" type="ORF">F8M41_015462</name>
</gene>
<comment type="caution">
    <text evidence="1">The sequence shown here is derived from an EMBL/GenBank/DDBJ whole genome shotgun (WGS) entry which is preliminary data.</text>
</comment>
<accession>A0A8H3ZWB7</accession>
<keyword evidence="2" id="KW-1185">Reference proteome</keyword>
<sequence length="150" mass="17211">MIISIHQNQKICQNLVRFVSDKAELPQLPNWTREWPIVQSKTDFLLTLCKIDYESSYLDQFAKNIQPTNGLDSESMEILYSEICDHDTCITSNSNELDMYLARHLNSPIQIVLQYMDVHSSSALDDSNIRFIGIEAIKTPLPAECCQELL</sequence>
<evidence type="ECO:0000313" key="1">
    <source>
        <dbReference type="EMBL" id="KAF0349572.1"/>
    </source>
</evidence>
<reference evidence="1 2" key="1">
    <citation type="journal article" date="2019" name="Environ. Microbiol.">
        <title>At the nexus of three kingdoms: the genome of the mycorrhizal fungus Gigaspora margarita provides insights into plant, endobacterial and fungal interactions.</title>
        <authorList>
            <person name="Venice F."/>
            <person name="Ghignone S."/>
            <person name="Salvioli di Fossalunga A."/>
            <person name="Amselem J."/>
            <person name="Novero M."/>
            <person name="Xianan X."/>
            <person name="Sedzielewska Toro K."/>
            <person name="Morin E."/>
            <person name="Lipzen A."/>
            <person name="Grigoriev I.V."/>
            <person name="Henrissat B."/>
            <person name="Martin F.M."/>
            <person name="Bonfante P."/>
        </authorList>
    </citation>
    <scope>NUCLEOTIDE SEQUENCE [LARGE SCALE GENOMIC DNA]</scope>
    <source>
        <strain evidence="1 2">BEG34</strain>
    </source>
</reference>
<protein>
    <submittedName>
        <fullName evidence="1">Uncharacterized protein</fullName>
    </submittedName>
</protein>
<evidence type="ECO:0000313" key="2">
    <source>
        <dbReference type="Proteomes" id="UP000439903"/>
    </source>
</evidence>
<proteinExistence type="predicted"/>
<dbReference type="Proteomes" id="UP000439903">
    <property type="component" value="Unassembled WGS sequence"/>
</dbReference>
<organism evidence="1 2">
    <name type="scientific">Gigaspora margarita</name>
    <dbReference type="NCBI Taxonomy" id="4874"/>
    <lineage>
        <taxon>Eukaryota</taxon>
        <taxon>Fungi</taxon>
        <taxon>Fungi incertae sedis</taxon>
        <taxon>Mucoromycota</taxon>
        <taxon>Glomeromycotina</taxon>
        <taxon>Glomeromycetes</taxon>
        <taxon>Diversisporales</taxon>
        <taxon>Gigasporaceae</taxon>
        <taxon>Gigaspora</taxon>
    </lineage>
</organism>
<dbReference type="EMBL" id="WTPW01003240">
    <property type="protein sequence ID" value="KAF0349572.1"/>
    <property type="molecule type" value="Genomic_DNA"/>
</dbReference>
<name>A0A8H3ZWB7_GIGMA</name>
<dbReference type="AlphaFoldDB" id="A0A8H3ZWB7"/>